<sequence length="221" mass="23233">MKSLFAAIIGLVGFTTLAAAQTPVAVVEEVQGKVTGVEFMDYVAPGKVIKLGQGGMVVLSYMKSCWRETINGIGTVIVGAEESMVHLGDVKAGKVQCDSGQPQLAGSEIGESAATVVRSLNEKNVPAPHLTLYGLSPFVETGPRGKLVVERLDVKGERYAVDLTPASVVRGKFYDFAKAGTALKPGGTYAASLGSQRVVFLVDRQAEPGATPIIGRLVRLE</sequence>
<feature type="chain" id="PRO_5009919905" evidence="1">
    <location>
        <begin position="19"/>
        <end position="221"/>
    </location>
</feature>
<evidence type="ECO:0000256" key="1">
    <source>
        <dbReference type="SAM" id="SignalP"/>
    </source>
</evidence>
<proteinExistence type="predicted"/>
<name>A0A1M6NZ08_9BRAD</name>
<accession>A0A1M6NZ08</accession>
<evidence type="ECO:0000313" key="3">
    <source>
        <dbReference type="Proteomes" id="UP000189935"/>
    </source>
</evidence>
<organism evidence="2 3">
    <name type="scientific">Bradyrhizobium lablabi</name>
    <dbReference type="NCBI Taxonomy" id="722472"/>
    <lineage>
        <taxon>Bacteria</taxon>
        <taxon>Pseudomonadati</taxon>
        <taxon>Pseudomonadota</taxon>
        <taxon>Alphaproteobacteria</taxon>
        <taxon>Hyphomicrobiales</taxon>
        <taxon>Nitrobacteraceae</taxon>
        <taxon>Bradyrhizobium</taxon>
    </lineage>
</organism>
<dbReference type="Proteomes" id="UP000189935">
    <property type="component" value="Chromosome I"/>
</dbReference>
<gene>
    <name evidence="2" type="ORF">SAMN05444159_2167</name>
</gene>
<evidence type="ECO:0000313" key="2">
    <source>
        <dbReference type="EMBL" id="SHK00862.1"/>
    </source>
</evidence>
<dbReference type="RefSeq" id="WP_079538135.1">
    <property type="nucleotide sequence ID" value="NZ_LT670844.1"/>
</dbReference>
<protein>
    <submittedName>
        <fullName evidence="2">Uncharacterized protein</fullName>
    </submittedName>
</protein>
<feature type="signal peptide" evidence="1">
    <location>
        <begin position="1"/>
        <end position="18"/>
    </location>
</feature>
<keyword evidence="1" id="KW-0732">Signal</keyword>
<dbReference type="EMBL" id="LT670844">
    <property type="protein sequence ID" value="SHK00862.1"/>
    <property type="molecule type" value="Genomic_DNA"/>
</dbReference>
<dbReference type="AlphaFoldDB" id="A0A1M6NZ08"/>
<dbReference type="OrthoDB" id="7346346at2"/>
<reference evidence="2 3" key="1">
    <citation type="submission" date="2016-11" db="EMBL/GenBank/DDBJ databases">
        <authorList>
            <person name="Jaros S."/>
            <person name="Januszkiewicz K."/>
            <person name="Wedrychowicz H."/>
        </authorList>
    </citation>
    <scope>NUCLEOTIDE SEQUENCE [LARGE SCALE GENOMIC DNA]</scope>
    <source>
        <strain evidence="2 3">GAS499</strain>
    </source>
</reference>